<dbReference type="Proteomes" id="UP000824120">
    <property type="component" value="Chromosome 11"/>
</dbReference>
<evidence type="ECO:0000313" key="2">
    <source>
        <dbReference type="EMBL" id="KAG5576636.1"/>
    </source>
</evidence>
<protein>
    <submittedName>
        <fullName evidence="2">Uncharacterized protein</fullName>
    </submittedName>
</protein>
<proteinExistence type="predicted"/>
<keyword evidence="3" id="KW-1185">Reference proteome</keyword>
<dbReference type="PANTHER" id="PTHR46250">
    <property type="entry name" value="MYB/SANT-LIKE DNA-BINDING DOMAIN PROTEIN-RELATED"/>
    <property type="match status" value="1"/>
</dbReference>
<reference evidence="2 3" key="1">
    <citation type="submission" date="2020-09" db="EMBL/GenBank/DDBJ databases">
        <title>De no assembly of potato wild relative species, Solanum commersonii.</title>
        <authorList>
            <person name="Cho K."/>
        </authorList>
    </citation>
    <scope>NUCLEOTIDE SEQUENCE [LARGE SCALE GENOMIC DNA]</scope>
    <source>
        <strain evidence="2">LZ3.2</strain>
        <tissue evidence="2">Leaf</tissue>
    </source>
</reference>
<evidence type="ECO:0000313" key="3">
    <source>
        <dbReference type="Proteomes" id="UP000824120"/>
    </source>
</evidence>
<accession>A0A9J5WN83</accession>
<dbReference type="OrthoDB" id="1302841at2759"/>
<feature type="region of interest" description="Disordered" evidence="1">
    <location>
        <begin position="1"/>
        <end position="21"/>
    </location>
</feature>
<sequence length="136" mass="15808">MSSQTCSHTSKRSRNSTSLTQRTWTAVEEQTLIGGVKELCINGWRNDNGTFRLGCLKELECYLHKHHPTADCKVNHMSYLKQDIGRNVMRVDPNAKNMDTKKWPMLMDWEEFFWRDRATGEFAKGPLDAVEEIQRS</sequence>
<dbReference type="EMBL" id="JACXVP010000011">
    <property type="protein sequence ID" value="KAG5576636.1"/>
    <property type="molecule type" value="Genomic_DNA"/>
</dbReference>
<evidence type="ECO:0000256" key="1">
    <source>
        <dbReference type="SAM" id="MobiDB-lite"/>
    </source>
</evidence>
<dbReference type="PANTHER" id="PTHR46250:SF15">
    <property type="entry name" value="OS01G0523800 PROTEIN"/>
    <property type="match status" value="1"/>
</dbReference>
<name>A0A9J5WN83_SOLCO</name>
<organism evidence="2 3">
    <name type="scientific">Solanum commersonii</name>
    <name type="common">Commerson's wild potato</name>
    <name type="synonym">Commerson's nightshade</name>
    <dbReference type="NCBI Taxonomy" id="4109"/>
    <lineage>
        <taxon>Eukaryota</taxon>
        <taxon>Viridiplantae</taxon>
        <taxon>Streptophyta</taxon>
        <taxon>Embryophyta</taxon>
        <taxon>Tracheophyta</taxon>
        <taxon>Spermatophyta</taxon>
        <taxon>Magnoliopsida</taxon>
        <taxon>eudicotyledons</taxon>
        <taxon>Gunneridae</taxon>
        <taxon>Pentapetalae</taxon>
        <taxon>asterids</taxon>
        <taxon>lamiids</taxon>
        <taxon>Solanales</taxon>
        <taxon>Solanaceae</taxon>
        <taxon>Solanoideae</taxon>
        <taxon>Solaneae</taxon>
        <taxon>Solanum</taxon>
    </lineage>
</organism>
<comment type="caution">
    <text evidence="2">The sequence shown here is derived from an EMBL/GenBank/DDBJ whole genome shotgun (WGS) entry which is preliminary data.</text>
</comment>
<gene>
    <name evidence="2" type="ORF">H5410_056770</name>
</gene>
<dbReference type="AlphaFoldDB" id="A0A9J5WN83"/>